<sequence>MSQISQPPVILKHLWNVLFALFYPVLVIFSLVFTGILLVFSNLSRLAFAIIRLFGKKNGQELGSVRRKAAHSHHHHH</sequence>
<organism evidence="2 3">
    <name type="scientific">Rhodocytophaga aerolata</name>
    <dbReference type="NCBI Taxonomy" id="455078"/>
    <lineage>
        <taxon>Bacteria</taxon>
        <taxon>Pseudomonadati</taxon>
        <taxon>Bacteroidota</taxon>
        <taxon>Cytophagia</taxon>
        <taxon>Cytophagales</taxon>
        <taxon>Rhodocytophagaceae</taxon>
        <taxon>Rhodocytophaga</taxon>
    </lineage>
</organism>
<evidence type="ECO:0000313" key="2">
    <source>
        <dbReference type="EMBL" id="MDO1447914.1"/>
    </source>
</evidence>
<evidence type="ECO:0000256" key="1">
    <source>
        <dbReference type="SAM" id="Phobius"/>
    </source>
</evidence>
<comment type="caution">
    <text evidence="2">The sequence shown here is derived from an EMBL/GenBank/DDBJ whole genome shotgun (WGS) entry which is preliminary data.</text>
</comment>
<keyword evidence="3" id="KW-1185">Reference proteome</keyword>
<evidence type="ECO:0008006" key="4">
    <source>
        <dbReference type="Google" id="ProtNLM"/>
    </source>
</evidence>
<accession>A0ABT8R728</accession>
<feature type="transmembrane region" description="Helical" evidence="1">
    <location>
        <begin position="20"/>
        <end position="43"/>
    </location>
</feature>
<proteinExistence type="predicted"/>
<gene>
    <name evidence="2" type="ORF">Q0590_16705</name>
</gene>
<keyword evidence="1" id="KW-0472">Membrane</keyword>
<evidence type="ECO:0000313" key="3">
    <source>
        <dbReference type="Proteomes" id="UP001168528"/>
    </source>
</evidence>
<dbReference type="RefSeq" id="WP_302038719.1">
    <property type="nucleotide sequence ID" value="NZ_JAUKPO010000009.1"/>
</dbReference>
<reference evidence="2" key="1">
    <citation type="submission" date="2023-07" db="EMBL/GenBank/DDBJ databases">
        <title>The genome sequence of Rhodocytophaga aerolata KACC 12507.</title>
        <authorList>
            <person name="Zhang X."/>
        </authorList>
    </citation>
    <scope>NUCLEOTIDE SEQUENCE</scope>
    <source>
        <strain evidence="2">KACC 12507</strain>
    </source>
</reference>
<dbReference type="Proteomes" id="UP001168528">
    <property type="component" value="Unassembled WGS sequence"/>
</dbReference>
<dbReference type="EMBL" id="JAUKPO010000009">
    <property type="protein sequence ID" value="MDO1447914.1"/>
    <property type="molecule type" value="Genomic_DNA"/>
</dbReference>
<protein>
    <recommendedName>
        <fullName evidence="4">DUF4133 domain-containing protein</fullName>
    </recommendedName>
</protein>
<keyword evidence="1" id="KW-0812">Transmembrane</keyword>
<keyword evidence="1" id="KW-1133">Transmembrane helix</keyword>
<name>A0ABT8R728_9BACT</name>